<dbReference type="InterPro" id="IPR015424">
    <property type="entry name" value="PyrdxlP-dep_Trfase"/>
</dbReference>
<dbReference type="InterPro" id="IPR015421">
    <property type="entry name" value="PyrdxlP-dep_Trfase_major"/>
</dbReference>
<accession>A0A8I2YZB6</accession>
<evidence type="ECO:0000256" key="1">
    <source>
        <dbReference type="ARBA" id="ARBA00001933"/>
    </source>
</evidence>
<name>A0A8I2YZB6_9AGAM</name>
<evidence type="ECO:0000256" key="4">
    <source>
        <dbReference type="ARBA" id="ARBA00022898"/>
    </source>
</evidence>
<dbReference type="InterPro" id="IPR050087">
    <property type="entry name" value="AON_synthase_class-II"/>
</dbReference>
<comment type="cofactor">
    <cofactor evidence="1 5">
        <name>pyridoxal 5'-phosphate</name>
        <dbReference type="ChEBI" id="CHEBI:597326"/>
    </cofactor>
</comment>
<dbReference type="Proteomes" id="UP000683000">
    <property type="component" value="Unassembled WGS sequence"/>
</dbReference>
<dbReference type="Pfam" id="PF00155">
    <property type="entry name" value="Aminotran_1_2"/>
    <property type="match status" value="1"/>
</dbReference>
<comment type="caution">
    <text evidence="7">The sequence shown here is derived from an EMBL/GenBank/DDBJ whole genome shotgun (WGS) entry which is preliminary data.</text>
</comment>
<dbReference type="Gene3D" id="3.90.1150.10">
    <property type="entry name" value="Aspartate Aminotransferase, domain 1"/>
    <property type="match status" value="1"/>
</dbReference>
<evidence type="ECO:0000259" key="6">
    <source>
        <dbReference type="Pfam" id="PF00155"/>
    </source>
</evidence>
<dbReference type="Gene3D" id="3.40.640.10">
    <property type="entry name" value="Type I PLP-dependent aspartate aminotransferase-like (Major domain)"/>
    <property type="match status" value="1"/>
</dbReference>
<dbReference type="PANTHER" id="PTHR13693:SF77">
    <property type="entry name" value="8-AMINO-7-OXONONANOATE SYNTHASE"/>
    <property type="match status" value="1"/>
</dbReference>
<dbReference type="AlphaFoldDB" id="A0A8I2YZB6"/>
<dbReference type="GO" id="GO:0016740">
    <property type="term" value="F:transferase activity"/>
    <property type="evidence" value="ECO:0007669"/>
    <property type="project" value="UniProtKB-KW"/>
</dbReference>
<sequence>MSQSSPLLDSLQQAIAHRDREATGMHYLDYPLPSYAPDLFSNDYLSLSTDHTLRDVFLRLAQEAAPGRLFGSTGSRILTGNSTEYNQLETALKHFFGAPSALLFGSGFNANLAFLSAVPQKNDVIIYDEFIHTSCREGIRVSSRPSYRFSHNSAASFEECLRTLLQKHPQITQGTSTVFVVLESLYSMDGDFCPLPEIVGLVETLVPTGHAHIVVDEAHTSGICGPNGTGYVSHLGLNDRVHTKVHTFGKGWGFHGAVVLTSPIIRDYLANFAKSVVYSTSMPYTDIYALEACLSVISSARGQELRKNLNRLSRYAREKLFTSLRDVPDTILSLDKFNEMIEVSYRGLCSPIIPVFTPRARSLTEYLLQRGYAVTSISYPATKTARIRVAIHARNTEEEIDSLVNELLTWAGQQESVSSHTRDVIGTARMGESYVRTRAKL</sequence>
<dbReference type="InterPro" id="IPR015422">
    <property type="entry name" value="PyrdxlP-dep_Trfase_small"/>
</dbReference>
<keyword evidence="8" id="KW-1185">Reference proteome</keyword>
<evidence type="ECO:0000256" key="5">
    <source>
        <dbReference type="RuleBase" id="RU003693"/>
    </source>
</evidence>
<gene>
    <name evidence="7" type="ORF">JVT61DRAFT_10488</name>
</gene>
<dbReference type="EMBL" id="JAGFBS010000004">
    <property type="protein sequence ID" value="KAG6379922.1"/>
    <property type="molecule type" value="Genomic_DNA"/>
</dbReference>
<reference evidence="7" key="1">
    <citation type="submission" date="2021-03" db="EMBL/GenBank/DDBJ databases">
        <title>Evolutionary innovations through gain and loss of genes in the ectomycorrhizal Boletales.</title>
        <authorList>
            <person name="Wu G."/>
            <person name="Miyauchi S."/>
            <person name="Morin E."/>
            <person name="Yang Z.-L."/>
            <person name="Xu J."/>
            <person name="Martin F.M."/>
        </authorList>
    </citation>
    <scope>NUCLEOTIDE SEQUENCE</scope>
    <source>
        <strain evidence="7">BR01</strain>
    </source>
</reference>
<keyword evidence="4 5" id="KW-0663">Pyridoxal phosphate</keyword>
<evidence type="ECO:0000256" key="2">
    <source>
        <dbReference type="ARBA" id="ARBA00010008"/>
    </source>
</evidence>
<dbReference type="SUPFAM" id="SSF53383">
    <property type="entry name" value="PLP-dependent transferases"/>
    <property type="match status" value="1"/>
</dbReference>
<dbReference type="InterPro" id="IPR001917">
    <property type="entry name" value="Aminotrans_II_pyridoxalP_BS"/>
</dbReference>
<evidence type="ECO:0000256" key="3">
    <source>
        <dbReference type="ARBA" id="ARBA00022679"/>
    </source>
</evidence>
<proteinExistence type="inferred from homology"/>
<dbReference type="InterPro" id="IPR004839">
    <property type="entry name" value="Aminotransferase_I/II_large"/>
</dbReference>
<dbReference type="OrthoDB" id="2382073at2759"/>
<comment type="similarity">
    <text evidence="2">Belongs to the class-II pyridoxal-phosphate-dependent aminotransferase family. BioF subfamily.</text>
</comment>
<feature type="domain" description="Aminotransferase class I/classII large" evidence="6">
    <location>
        <begin position="39"/>
        <end position="406"/>
    </location>
</feature>
<evidence type="ECO:0000313" key="7">
    <source>
        <dbReference type="EMBL" id="KAG6379922.1"/>
    </source>
</evidence>
<organism evidence="7 8">
    <name type="scientific">Boletus reticuloceps</name>
    <dbReference type="NCBI Taxonomy" id="495285"/>
    <lineage>
        <taxon>Eukaryota</taxon>
        <taxon>Fungi</taxon>
        <taxon>Dikarya</taxon>
        <taxon>Basidiomycota</taxon>
        <taxon>Agaricomycotina</taxon>
        <taxon>Agaricomycetes</taxon>
        <taxon>Agaricomycetidae</taxon>
        <taxon>Boletales</taxon>
        <taxon>Boletineae</taxon>
        <taxon>Boletaceae</taxon>
        <taxon>Boletoideae</taxon>
        <taxon>Boletus</taxon>
    </lineage>
</organism>
<evidence type="ECO:0000313" key="8">
    <source>
        <dbReference type="Proteomes" id="UP000683000"/>
    </source>
</evidence>
<dbReference type="GO" id="GO:0030170">
    <property type="term" value="F:pyridoxal phosphate binding"/>
    <property type="evidence" value="ECO:0007669"/>
    <property type="project" value="InterPro"/>
</dbReference>
<dbReference type="PROSITE" id="PS00599">
    <property type="entry name" value="AA_TRANSFER_CLASS_2"/>
    <property type="match status" value="1"/>
</dbReference>
<keyword evidence="3" id="KW-0808">Transferase</keyword>
<dbReference type="PANTHER" id="PTHR13693">
    <property type="entry name" value="CLASS II AMINOTRANSFERASE/8-AMINO-7-OXONONANOATE SYNTHASE"/>
    <property type="match status" value="1"/>
</dbReference>
<protein>
    <submittedName>
        <fullName evidence="7">8-amino-7-oxononanoate synthase</fullName>
    </submittedName>
</protein>
<dbReference type="GO" id="GO:0009102">
    <property type="term" value="P:biotin biosynthetic process"/>
    <property type="evidence" value="ECO:0007669"/>
    <property type="project" value="TreeGrafter"/>
</dbReference>